<comment type="caution">
    <text evidence="7">The sequence shown here is derived from an EMBL/GenBank/DDBJ whole genome shotgun (WGS) entry which is preliminary data.</text>
</comment>
<evidence type="ECO:0008006" key="9">
    <source>
        <dbReference type="Google" id="ProtNLM"/>
    </source>
</evidence>
<dbReference type="AlphaFoldDB" id="A0A916XLQ5"/>
<dbReference type="NCBIfam" id="TIGR04409">
    <property type="entry name" value="LptC_YrbK"/>
    <property type="match status" value="1"/>
</dbReference>
<dbReference type="PANTHER" id="PTHR37481">
    <property type="entry name" value="LIPOPOLYSACCHARIDE EXPORT SYSTEM PROTEIN LPTC"/>
    <property type="match status" value="1"/>
</dbReference>
<gene>
    <name evidence="7" type="ORF">GCM10011396_30030</name>
</gene>
<evidence type="ECO:0000256" key="2">
    <source>
        <dbReference type="ARBA" id="ARBA00022519"/>
    </source>
</evidence>
<dbReference type="Gene3D" id="2.60.450.10">
    <property type="entry name" value="Lipopolysaccharide (LPS) transport protein A like domain"/>
    <property type="match status" value="1"/>
</dbReference>
<dbReference type="GO" id="GO:0030288">
    <property type="term" value="C:outer membrane-bounded periplasmic space"/>
    <property type="evidence" value="ECO:0007669"/>
    <property type="project" value="TreeGrafter"/>
</dbReference>
<dbReference type="GO" id="GO:0017089">
    <property type="term" value="F:glycolipid transfer activity"/>
    <property type="evidence" value="ECO:0007669"/>
    <property type="project" value="TreeGrafter"/>
</dbReference>
<protein>
    <recommendedName>
        <fullName evidence="9">Lipopolysaccharide export system protein LptC</fullName>
    </recommendedName>
</protein>
<sequence>MRYVFTADRFRLWLMVALLAVVALGSFWILEAMRRNNEEGNSRSAPRTTPDYYVENFNFIRLSNNGKTNYHIIGKRMTHRPRDDDYEVFQPQINSFDADKVPVTVIADRAVIAQKGAANQAPKDSDEIHLFGNVSVDRPDSPTTKRTRLESEYLLLLPDINIMKTDKPVTITSARGEVHAIGMIVNNATQETQLLSKVKATFNSNPALSRHPNK</sequence>
<dbReference type="InterPro" id="IPR052363">
    <property type="entry name" value="LPS_export_LptC"/>
</dbReference>
<keyword evidence="1" id="KW-1003">Cell membrane</keyword>
<keyword evidence="5 6" id="KW-0472">Membrane</keyword>
<keyword evidence="8" id="KW-1185">Reference proteome</keyword>
<organism evidence="7 8">
    <name type="scientific">Undibacterium terreum</name>
    <dbReference type="NCBI Taxonomy" id="1224302"/>
    <lineage>
        <taxon>Bacteria</taxon>
        <taxon>Pseudomonadati</taxon>
        <taxon>Pseudomonadota</taxon>
        <taxon>Betaproteobacteria</taxon>
        <taxon>Burkholderiales</taxon>
        <taxon>Oxalobacteraceae</taxon>
        <taxon>Undibacterium</taxon>
    </lineage>
</organism>
<dbReference type="Pfam" id="PF06835">
    <property type="entry name" value="LptC"/>
    <property type="match status" value="1"/>
</dbReference>
<evidence type="ECO:0000313" key="7">
    <source>
        <dbReference type="EMBL" id="GGC80843.1"/>
    </source>
</evidence>
<keyword evidence="3 6" id="KW-0812">Transmembrane</keyword>
<keyword evidence="4 6" id="KW-1133">Transmembrane helix</keyword>
<keyword evidence="2" id="KW-0997">Cell inner membrane</keyword>
<dbReference type="GO" id="GO:0005886">
    <property type="term" value="C:plasma membrane"/>
    <property type="evidence" value="ECO:0007669"/>
    <property type="project" value="InterPro"/>
</dbReference>
<dbReference type="GO" id="GO:0015221">
    <property type="term" value="F:lipopolysaccharide transmembrane transporter activity"/>
    <property type="evidence" value="ECO:0007669"/>
    <property type="project" value="InterPro"/>
</dbReference>
<reference evidence="7" key="2">
    <citation type="submission" date="2020-09" db="EMBL/GenBank/DDBJ databases">
        <authorList>
            <person name="Sun Q."/>
            <person name="Zhou Y."/>
        </authorList>
    </citation>
    <scope>NUCLEOTIDE SEQUENCE</scope>
    <source>
        <strain evidence="7">CGMCC 1.10998</strain>
    </source>
</reference>
<accession>A0A916XLQ5</accession>
<evidence type="ECO:0000256" key="3">
    <source>
        <dbReference type="ARBA" id="ARBA00022692"/>
    </source>
</evidence>
<dbReference type="PANTHER" id="PTHR37481:SF1">
    <property type="entry name" value="LIPOPOLYSACCHARIDE EXPORT SYSTEM PROTEIN LPTC"/>
    <property type="match status" value="1"/>
</dbReference>
<name>A0A916XLQ5_9BURK</name>
<evidence type="ECO:0000313" key="8">
    <source>
        <dbReference type="Proteomes" id="UP000637423"/>
    </source>
</evidence>
<dbReference type="RefSeq" id="WP_188566920.1">
    <property type="nucleotide sequence ID" value="NZ_BMED01000003.1"/>
</dbReference>
<evidence type="ECO:0000256" key="6">
    <source>
        <dbReference type="SAM" id="Phobius"/>
    </source>
</evidence>
<dbReference type="EMBL" id="BMED01000003">
    <property type="protein sequence ID" value="GGC80843.1"/>
    <property type="molecule type" value="Genomic_DNA"/>
</dbReference>
<feature type="transmembrane region" description="Helical" evidence="6">
    <location>
        <begin position="12"/>
        <end position="30"/>
    </location>
</feature>
<evidence type="ECO:0000256" key="4">
    <source>
        <dbReference type="ARBA" id="ARBA00022989"/>
    </source>
</evidence>
<evidence type="ECO:0000256" key="1">
    <source>
        <dbReference type="ARBA" id="ARBA00022475"/>
    </source>
</evidence>
<dbReference type="InterPro" id="IPR026265">
    <property type="entry name" value="LptC"/>
</dbReference>
<proteinExistence type="predicted"/>
<evidence type="ECO:0000256" key="5">
    <source>
        <dbReference type="ARBA" id="ARBA00023136"/>
    </source>
</evidence>
<reference evidence="7" key="1">
    <citation type="journal article" date="2014" name="Int. J. Syst. Evol. Microbiol.">
        <title>Complete genome sequence of Corynebacterium casei LMG S-19264T (=DSM 44701T), isolated from a smear-ripened cheese.</title>
        <authorList>
            <consortium name="US DOE Joint Genome Institute (JGI-PGF)"/>
            <person name="Walter F."/>
            <person name="Albersmeier A."/>
            <person name="Kalinowski J."/>
            <person name="Ruckert C."/>
        </authorList>
    </citation>
    <scope>NUCLEOTIDE SEQUENCE</scope>
    <source>
        <strain evidence="7">CGMCC 1.10998</strain>
    </source>
</reference>
<dbReference type="Proteomes" id="UP000637423">
    <property type="component" value="Unassembled WGS sequence"/>
</dbReference>
<dbReference type="InterPro" id="IPR010664">
    <property type="entry name" value="LipoPS_assembly_LptC-rel"/>
</dbReference>